<keyword evidence="4 7" id="KW-0862">Zinc</keyword>
<evidence type="ECO:0000256" key="3">
    <source>
        <dbReference type="ARBA" id="ARBA00022771"/>
    </source>
</evidence>
<dbReference type="PANTHER" id="PTHR24393">
    <property type="entry name" value="ZINC FINGER PROTEIN"/>
    <property type="match status" value="1"/>
</dbReference>
<evidence type="ECO:0000256" key="6">
    <source>
        <dbReference type="PROSITE-ProRule" id="PRU00042"/>
    </source>
</evidence>
<dbReference type="Gene3D" id="3.30.160.60">
    <property type="entry name" value="Classic Zinc Finger"/>
    <property type="match status" value="5"/>
</dbReference>
<feature type="domain" description="C2H2-type" evidence="8">
    <location>
        <begin position="410"/>
        <end position="438"/>
    </location>
</feature>
<dbReference type="SMART" id="SM00868">
    <property type="entry name" value="zf-AD"/>
    <property type="match status" value="1"/>
</dbReference>
<dbReference type="FunFam" id="3.30.160.60:FF:000072">
    <property type="entry name" value="zinc finger protein 143 isoform X1"/>
    <property type="match status" value="1"/>
</dbReference>
<feature type="domain" description="C2H2-type" evidence="8">
    <location>
        <begin position="468"/>
        <end position="495"/>
    </location>
</feature>
<keyword evidence="3 6" id="KW-0863">Zinc-finger</keyword>
<dbReference type="PANTHER" id="PTHR24393:SF34">
    <property type="entry name" value="PR_SET DOMAIN 13"/>
    <property type="match status" value="1"/>
</dbReference>
<evidence type="ECO:0000256" key="7">
    <source>
        <dbReference type="PROSITE-ProRule" id="PRU01263"/>
    </source>
</evidence>
<dbReference type="Pfam" id="PF07776">
    <property type="entry name" value="zf-AD"/>
    <property type="match status" value="1"/>
</dbReference>
<name>A0A835KY05_SPOEX</name>
<keyword evidence="1 7" id="KW-0479">Metal-binding</keyword>
<feature type="domain" description="C2H2-type" evidence="8">
    <location>
        <begin position="496"/>
        <end position="523"/>
    </location>
</feature>
<feature type="domain" description="C2H2-type" evidence="8">
    <location>
        <begin position="524"/>
        <end position="551"/>
    </location>
</feature>
<reference evidence="10" key="1">
    <citation type="submission" date="2020-08" db="EMBL/GenBank/DDBJ databases">
        <title>Spodoptera exigua strain:BAW_Kor-Di-RS1 Genome sequencing and assembly.</title>
        <authorList>
            <person name="Kim J."/>
            <person name="Nam H.Y."/>
            <person name="Kwon M."/>
            <person name="Choi J.H."/>
            <person name="Cho S.R."/>
            <person name="Kim G.-H."/>
        </authorList>
    </citation>
    <scope>NUCLEOTIDE SEQUENCE</scope>
    <source>
        <strain evidence="10">BAW_Kor-Di-RS1</strain>
        <tissue evidence="10">Whole-body</tissue>
    </source>
</reference>
<organism evidence="10 11">
    <name type="scientific">Spodoptera exigua</name>
    <name type="common">Beet armyworm</name>
    <name type="synonym">Noctua fulgens</name>
    <dbReference type="NCBI Taxonomy" id="7107"/>
    <lineage>
        <taxon>Eukaryota</taxon>
        <taxon>Metazoa</taxon>
        <taxon>Ecdysozoa</taxon>
        <taxon>Arthropoda</taxon>
        <taxon>Hexapoda</taxon>
        <taxon>Insecta</taxon>
        <taxon>Pterygota</taxon>
        <taxon>Neoptera</taxon>
        <taxon>Endopterygota</taxon>
        <taxon>Lepidoptera</taxon>
        <taxon>Glossata</taxon>
        <taxon>Ditrysia</taxon>
        <taxon>Noctuoidea</taxon>
        <taxon>Noctuidae</taxon>
        <taxon>Amphipyrinae</taxon>
        <taxon>Spodoptera</taxon>
    </lineage>
</organism>
<dbReference type="GO" id="GO:0005634">
    <property type="term" value="C:nucleus"/>
    <property type="evidence" value="ECO:0007669"/>
    <property type="project" value="InterPro"/>
</dbReference>
<evidence type="ECO:0000313" key="11">
    <source>
        <dbReference type="Proteomes" id="UP000648187"/>
    </source>
</evidence>
<proteinExistence type="predicted"/>
<feature type="binding site" evidence="7">
    <location>
        <position position="135"/>
    </location>
    <ligand>
        <name>Zn(2+)</name>
        <dbReference type="ChEBI" id="CHEBI:29105"/>
    </ligand>
</feature>
<comment type="caution">
    <text evidence="10">The sequence shown here is derived from an EMBL/GenBank/DDBJ whole genome shotgun (WGS) entry which is preliminary data.</text>
</comment>
<dbReference type="Proteomes" id="UP000648187">
    <property type="component" value="Unassembled WGS sequence"/>
</dbReference>
<dbReference type="PROSITE" id="PS50157">
    <property type="entry name" value="ZINC_FINGER_C2H2_2"/>
    <property type="match status" value="7"/>
</dbReference>
<feature type="binding site" evidence="7">
    <location>
        <position position="88"/>
    </location>
    <ligand>
        <name>Zn(2+)</name>
        <dbReference type="ChEBI" id="CHEBI:29105"/>
    </ligand>
</feature>
<dbReference type="AlphaFoldDB" id="A0A835KY05"/>
<dbReference type="GO" id="GO:0000978">
    <property type="term" value="F:RNA polymerase II cis-regulatory region sequence-specific DNA binding"/>
    <property type="evidence" value="ECO:0007669"/>
    <property type="project" value="TreeGrafter"/>
</dbReference>
<feature type="domain" description="C2H2-type" evidence="8">
    <location>
        <begin position="382"/>
        <end position="410"/>
    </location>
</feature>
<evidence type="ECO:0000256" key="1">
    <source>
        <dbReference type="ARBA" id="ARBA00022723"/>
    </source>
</evidence>
<dbReference type="GO" id="GO:0001228">
    <property type="term" value="F:DNA-binding transcription activator activity, RNA polymerase II-specific"/>
    <property type="evidence" value="ECO:0007669"/>
    <property type="project" value="TreeGrafter"/>
</dbReference>
<evidence type="ECO:0000313" key="10">
    <source>
        <dbReference type="EMBL" id="KAF9405839.1"/>
    </source>
</evidence>
<sequence length="613" mass="71872">MTNIHAISTTYFIYMKPVEEMRGCFPKTMGQKMYLTWRSLRGRYLHLCLHLQGKSCFIIKVPGDKNRYEVSILIMSENNRNLKIHNTCRICLFTTDNVEQFVFLNEDNVWFERFEFCFGIKLTAQDQQHVLCLMCSIDIKKFICFKEKCLQSHRLWESLMSDVRCNIVKIDCIKNVTENVCNAITKQIKSENLDPSSDNDQNFLPDGDDLDNFIEIKIEHNENDESRQQTGNDVIEKVSLKNHVKQKPLKKIKRNDSAEIEGKKLFSCKKCHKKYCKNFIFNVGIFWGSYLKHENSCSTKKSMKSQVKLWNTPDYHWDNNDLACQLCDFVGIDLAAIAAHRYYHYPREGKVHYFCHICRHKLLSLMSLHFHYRKIHLGKAGGYCAQCNKEFHGLTFWKRHERKKHSAPKYICDICGKGYSFKYSIKDHMINSHLGIKQHICDICGNCFKTKKYLKLHIRVVHTKTEPLKCTHCDKMFKSYHTLNVHQRKISMEKNYKCEVCHKAFTNSNALTMHMVTHSDERPFSCDICGASYKYKSHAKVHMLRHSGFLPHKCSQCTKAFATTTQLKVHSSVHTGVRRHACIAQNCVKTFHSKKLMFAHLQSRHKNENLEQK</sequence>
<dbReference type="SMART" id="SM00355">
    <property type="entry name" value="ZnF_C2H2"/>
    <property type="match status" value="10"/>
</dbReference>
<dbReference type="InterPro" id="IPR036236">
    <property type="entry name" value="Znf_C2H2_sf"/>
</dbReference>
<gene>
    <name evidence="10" type="ORF">HW555_013580</name>
</gene>
<dbReference type="FunFam" id="3.30.160.60:FF:000100">
    <property type="entry name" value="Zinc finger 45-like"/>
    <property type="match status" value="1"/>
</dbReference>
<feature type="binding site" evidence="7">
    <location>
        <position position="91"/>
    </location>
    <ligand>
        <name>Zn(2+)</name>
        <dbReference type="ChEBI" id="CHEBI:29105"/>
    </ligand>
</feature>
<dbReference type="SUPFAM" id="SSF57667">
    <property type="entry name" value="beta-beta-alpha zinc fingers"/>
    <property type="match status" value="5"/>
</dbReference>
<evidence type="ECO:0000256" key="5">
    <source>
        <dbReference type="ARBA" id="ARBA00023242"/>
    </source>
</evidence>
<keyword evidence="5" id="KW-0539">Nucleus</keyword>
<dbReference type="PROSITE" id="PS51915">
    <property type="entry name" value="ZAD"/>
    <property type="match status" value="1"/>
</dbReference>
<keyword evidence="2" id="KW-0677">Repeat</keyword>
<feature type="domain" description="ZAD" evidence="9">
    <location>
        <begin position="86"/>
        <end position="159"/>
    </location>
</feature>
<evidence type="ECO:0000259" key="8">
    <source>
        <dbReference type="PROSITE" id="PS50157"/>
    </source>
</evidence>
<dbReference type="InterPro" id="IPR013087">
    <property type="entry name" value="Znf_C2H2_type"/>
</dbReference>
<keyword evidence="11" id="KW-1185">Reference proteome</keyword>
<evidence type="ECO:0000256" key="2">
    <source>
        <dbReference type="ARBA" id="ARBA00022737"/>
    </source>
</evidence>
<evidence type="ECO:0000259" key="9">
    <source>
        <dbReference type="PROSITE" id="PS51915"/>
    </source>
</evidence>
<dbReference type="InterPro" id="IPR012934">
    <property type="entry name" value="Znf_AD"/>
</dbReference>
<evidence type="ECO:0008006" key="12">
    <source>
        <dbReference type="Google" id="ProtNLM"/>
    </source>
</evidence>
<feature type="binding site" evidence="7">
    <location>
        <position position="132"/>
    </location>
    <ligand>
        <name>Zn(2+)</name>
        <dbReference type="ChEBI" id="CHEBI:29105"/>
    </ligand>
</feature>
<dbReference type="EMBL" id="JACKWZ010000673">
    <property type="protein sequence ID" value="KAF9405839.1"/>
    <property type="molecule type" value="Genomic_DNA"/>
</dbReference>
<accession>A0A835KY05</accession>
<dbReference type="PROSITE" id="PS00028">
    <property type="entry name" value="ZINC_FINGER_C2H2_1"/>
    <property type="match status" value="8"/>
</dbReference>
<feature type="domain" description="C2H2-type" evidence="8">
    <location>
        <begin position="552"/>
        <end position="579"/>
    </location>
</feature>
<dbReference type="GO" id="GO:0008270">
    <property type="term" value="F:zinc ion binding"/>
    <property type="evidence" value="ECO:0007669"/>
    <property type="project" value="UniProtKB-UniRule"/>
</dbReference>
<evidence type="ECO:0000256" key="4">
    <source>
        <dbReference type="ARBA" id="ARBA00022833"/>
    </source>
</evidence>
<dbReference type="FunFam" id="3.30.160.60:FF:000446">
    <property type="entry name" value="Zinc finger protein"/>
    <property type="match status" value="1"/>
</dbReference>
<dbReference type="Pfam" id="PF00096">
    <property type="entry name" value="zf-C2H2"/>
    <property type="match status" value="5"/>
</dbReference>
<protein>
    <recommendedName>
        <fullName evidence="12">Zinc finger protein</fullName>
    </recommendedName>
</protein>
<feature type="domain" description="C2H2-type" evidence="8">
    <location>
        <begin position="439"/>
        <end position="467"/>
    </location>
</feature>